<name>A0A644VBS7_9ZZZZ</name>
<gene>
    <name evidence="1" type="ORF">SDC9_34737</name>
</gene>
<dbReference type="EMBL" id="VSSQ01000263">
    <property type="protein sequence ID" value="MPL88711.1"/>
    <property type="molecule type" value="Genomic_DNA"/>
</dbReference>
<reference evidence="1" key="1">
    <citation type="submission" date="2019-08" db="EMBL/GenBank/DDBJ databases">
        <authorList>
            <person name="Kucharzyk K."/>
            <person name="Murdoch R.W."/>
            <person name="Higgins S."/>
            <person name="Loffler F."/>
        </authorList>
    </citation>
    <scope>NUCLEOTIDE SEQUENCE</scope>
</reference>
<accession>A0A644VBS7</accession>
<protein>
    <submittedName>
        <fullName evidence="1">Uncharacterized protein</fullName>
    </submittedName>
</protein>
<sequence>MASDLPSRQRDILEGLNQKSRTKVHVFNQTMEVFNQLKDVLNEMSNDLNDLLENFNGNDRRVRLEYRDRGKFEAELKFADDVLIFSMHSDIFQFDRDHAVWKTEFLKADPVNSYCGIINVYNFLSDSLKFNRQEDLGYLVARIFVNKDKFFMVEGKRQPKRSVSSFGKKQLTREELVSIVETSVLYTLSFDLLVPPFDLVKMASVEQINDKIESAKLQTGKRLGFKYNSDDVLED</sequence>
<evidence type="ECO:0000313" key="1">
    <source>
        <dbReference type="EMBL" id="MPL88711.1"/>
    </source>
</evidence>
<dbReference type="AlphaFoldDB" id="A0A644VBS7"/>
<proteinExistence type="predicted"/>
<comment type="caution">
    <text evidence="1">The sequence shown here is derived from an EMBL/GenBank/DDBJ whole genome shotgun (WGS) entry which is preliminary data.</text>
</comment>
<organism evidence="1">
    <name type="scientific">bioreactor metagenome</name>
    <dbReference type="NCBI Taxonomy" id="1076179"/>
    <lineage>
        <taxon>unclassified sequences</taxon>
        <taxon>metagenomes</taxon>
        <taxon>ecological metagenomes</taxon>
    </lineage>
</organism>